<keyword evidence="17" id="KW-1133">Transmembrane helix</keyword>
<comment type="catalytic activity">
    <reaction evidence="7">
        <text>beta-D-galactosyl-(1&lt;-&gt;1)-sphing-4-enine + H2O = sphing-4-enine + D-galactose</text>
        <dbReference type="Rhea" id="RHEA:43908"/>
        <dbReference type="ChEBI" id="CHEBI:4139"/>
        <dbReference type="ChEBI" id="CHEBI:15377"/>
        <dbReference type="ChEBI" id="CHEBI:57756"/>
        <dbReference type="ChEBI" id="CHEBI:57934"/>
    </reaction>
    <physiologicalReaction direction="left-to-right" evidence="7">
        <dbReference type="Rhea" id="RHEA:43909"/>
    </physiologicalReaction>
</comment>
<dbReference type="GO" id="GO:0008422">
    <property type="term" value="F:beta-glucosidase activity"/>
    <property type="evidence" value="ECO:0007669"/>
    <property type="project" value="UniProtKB-EC"/>
</dbReference>
<comment type="catalytic activity">
    <reaction evidence="11">
        <text>beta-D-glucosyl-(1&lt;-&gt;1)-sphing-4-enine + H2O = sphing-4-enine + D-glucose</text>
        <dbReference type="Rhea" id="RHEA:59288"/>
        <dbReference type="ChEBI" id="CHEBI:4167"/>
        <dbReference type="ChEBI" id="CHEBI:15377"/>
        <dbReference type="ChEBI" id="CHEBI:57756"/>
        <dbReference type="ChEBI" id="CHEBI:83992"/>
    </reaction>
    <physiologicalReaction direction="left-to-right" evidence="11">
        <dbReference type="Rhea" id="RHEA:59289"/>
    </physiologicalReaction>
</comment>
<comment type="catalytic activity">
    <reaction evidence="10">
        <text>beta-D-glucosyl-(1&lt;-&gt;1)-N-octadecanoylsphing-4-enine + H2O = N-octadecanoylsphing-4-enine + D-glucose</text>
        <dbReference type="Rhea" id="RHEA:59284"/>
        <dbReference type="ChEBI" id="CHEBI:4167"/>
        <dbReference type="ChEBI" id="CHEBI:15377"/>
        <dbReference type="ChEBI" id="CHEBI:72961"/>
        <dbReference type="ChEBI" id="CHEBI:84719"/>
    </reaction>
    <physiologicalReaction direction="left-to-right" evidence="10">
        <dbReference type="Rhea" id="RHEA:59285"/>
    </physiologicalReaction>
</comment>
<dbReference type="InterPro" id="IPR033132">
    <property type="entry name" value="GH_1_N_CS"/>
</dbReference>
<dbReference type="InterPro" id="IPR001360">
    <property type="entry name" value="Glyco_hydro_1"/>
</dbReference>
<organism evidence="18 19">
    <name type="scientific">Parnassius apollo</name>
    <name type="common">Apollo butterfly</name>
    <name type="synonym">Papilio apollo</name>
    <dbReference type="NCBI Taxonomy" id="110799"/>
    <lineage>
        <taxon>Eukaryota</taxon>
        <taxon>Metazoa</taxon>
        <taxon>Ecdysozoa</taxon>
        <taxon>Arthropoda</taxon>
        <taxon>Hexapoda</taxon>
        <taxon>Insecta</taxon>
        <taxon>Pterygota</taxon>
        <taxon>Neoptera</taxon>
        <taxon>Endopterygota</taxon>
        <taxon>Lepidoptera</taxon>
        <taxon>Glossata</taxon>
        <taxon>Ditrysia</taxon>
        <taxon>Papilionoidea</taxon>
        <taxon>Papilionidae</taxon>
        <taxon>Parnassiinae</taxon>
        <taxon>Parnassini</taxon>
        <taxon>Parnassius</taxon>
        <taxon>Parnassius</taxon>
    </lineage>
</organism>
<evidence type="ECO:0000256" key="15">
    <source>
        <dbReference type="ARBA" id="ARBA00081896"/>
    </source>
</evidence>
<proteinExistence type="inferred from homology"/>
<dbReference type="Proteomes" id="UP000691718">
    <property type="component" value="Unassembled WGS sequence"/>
</dbReference>
<dbReference type="FunFam" id="3.20.20.80:FF:000011">
    <property type="entry name" value="Cytosolic beta-glucosidase"/>
    <property type="match status" value="1"/>
</dbReference>
<gene>
    <name evidence="18" type="ORF">PAPOLLO_LOCUS16130</name>
</gene>
<keyword evidence="5" id="KW-0326">Glycosidase</keyword>
<keyword evidence="17" id="KW-0472">Membrane</keyword>
<evidence type="ECO:0000256" key="6">
    <source>
        <dbReference type="ARBA" id="ARBA00033698"/>
    </source>
</evidence>
<dbReference type="EMBL" id="CAJQZP010001060">
    <property type="protein sequence ID" value="CAG5014301.1"/>
    <property type="molecule type" value="Genomic_DNA"/>
</dbReference>
<dbReference type="GO" id="GO:0016052">
    <property type="term" value="P:carbohydrate catabolic process"/>
    <property type="evidence" value="ECO:0007669"/>
    <property type="project" value="UniProtKB-ARBA"/>
</dbReference>
<evidence type="ECO:0000256" key="8">
    <source>
        <dbReference type="ARBA" id="ARBA00050809"/>
    </source>
</evidence>
<reference evidence="18" key="1">
    <citation type="submission" date="2021-04" db="EMBL/GenBank/DDBJ databases">
        <authorList>
            <person name="Tunstrom K."/>
        </authorList>
    </citation>
    <scope>NUCLEOTIDE SEQUENCE</scope>
</reference>
<keyword evidence="17" id="KW-0812">Transmembrane</keyword>
<sequence length="537" mass="61466">MRVVIKNTMAGETKTILLIWSLLVTTSLGRQTNLSSFPSDFEFGAATSSYQIEGAWNLDGKGWSMWDHLVRTAPYHIYDNTTGDIAANSYYLYKRDVEMLKELGVDNYRFSISWPRILPYGRPDYVNPYGVAYYNALIDELLANGIQPFVTIYHWELPQNLNELGGWLNEDIAGWFADYARVLFENFGDRVKHWLTINEPDVHCYFGYESGYHAPRVVSPGVGYYECGRNILLANAKAYHVYDDEFRASQGGEIGIVISMEWPLPKTDSADDHEAVEDFIAFNIGQYMDPIFSENGNYPQRLIDRVAAASTNQGLNASRLRPFTSEQIEYIKGTADFLGFNHYTSKLVYRNESLEGQFSVPSKHDDAYLGELRDPSWPVDTGFVHEYAPGFYNLLIYLKNTYNNPKIYITENGCSTSTGRNDTSRVQYYRNYLSALLDALAEGVNVKGYFAWSLMDNFEWSFGYSLRFGIYEIDMDDPERKRVPKKSALVLKEIIRSRVIDYNYDVDPYAFSGALVRTASIFTVVQLATLIIILRIY</sequence>
<evidence type="ECO:0000256" key="17">
    <source>
        <dbReference type="SAM" id="Phobius"/>
    </source>
</evidence>
<evidence type="ECO:0000256" key="4">
    <source>
        <dbReference type="ARBA" id="ARBA00022801"/>
    </source>
</evidence>
<evidence type="ECO:0000313" key="19">
    <source>
        <dbReference type="Proteomes" id="UP000691718"/>
    </source>
</evidence>
<comment type="catalytic activity">
    <reaction evidence="9">
        <text>a beta-D-xylosyl-(1&lt;-&gt;1')-N-acylsphing-4-enine + cholesterol = cholesteryl 3-beta-D-xyloside + an N-acylsphing-4-enine</text>
        <dbReference type="Rhea" id="RHEA:70239"/>
        <dbReference type="ChEBI" id="CHEBI:16113"/>
        <dbReference type="ChEBI" id="CHEBI:52639"/>
        <dbReference type="ChEBI" id="CHEBI:189067"/>
        <dbReference type="ChEBI" id="CHEBI:189068"/>
    </reaction>
    <physiologicalReaction direction="left-to-right" evidence="9">
        <dbReference type="Rhea" id="RHEA:70240"/>
    </physiologicalReaction>
    <physiologicalReaction direction="right-to-left" evidence="9">
        <dbReference type="Rhea" id="RHEA:70241"/>
    </physiologicalReaction>
</comment>
<dbReference type="EC" id="3.2.1.21" evidence="3"/>
<dbReference type="GO" id="GO:0004336">
    <property type="term" value="F:galactosylceramidase activity"/>
    <property type="evidence" value="ECO:0007669"/>
    <property type="project" value="UniProtKB-EC"/>
</dbReference>
<evidence type="ECO:0000256" key="14">
    <source>
        <dbReference type="ARBA" id="ARBA00079026"/>
    </source>
</evidence>
<evidence type="ECO:0000313" key="18">
    <source>
        <dbReference type="EMBL" id="CAG5014301.1"/>
    </source>
</evidence>
<comment type="catalytic activity">
    <reaction evidence="8">
        <text>beta-D-galactosyl-(1&lt;-&gt;1')-N-octadecanoylsphing-4-enine + H2O = N-octadecanoylsphing-4-enine + D-galactose</text>
        <dbReference type="Rhea" id="RHEA:59292"/>
        <dbReference type="ChEBI" id="CHEBI:4139"/>
        <dbReference type="ChEBI" id="CHEBI:15377"/>
        <dbReference type="ChEBI" id="CHEBI:72961"/>
        <dbReference type="ChEBI" id="CHEBI:84720"/>
    </reaction>
    <physiologicalReaction direction="left-to-right" evidence="8">
        <dbReference type="Rhea" id="RHEA:59293"/>
    </physiologicalReaction>
</comment>
<dbReference type="PANTHER" id="PTHR10353">
    <property type="entry name" value="GLYCOSYL HYDROLASE"/>
    <property type="match status" value="1"/>
</dbReference>
<accession>A0A8S3XCB0</accession>
<dbReference type="PROSITE" id="PS00653">
    <property type="entry name" value="GLYCOSYL_HYDROL_F1_2"/>
    <property type="match status" value="1"/>
</dbReference>
<dbReference type="Pfam" id="PF00232">
    <property type="entry name" value="Glyco_hydro_1"/>
    <property type="match status" value="1"/>
</dbReference>
<evidence type="ECO:0000256" key="12">
    <source>
        <dbReference type="ARBA" id="ARBA00060858"/>
    </source>
</evidence>
<dbReference type="OrthoDB" id="65569at2759"/>
<evidence type="ECO:0000256" key="11">
    <source>
        <dbReference type="ARBA" id="ARBA00052085"/>
    </source>
</evidence>
<evidence type="ECO:0000256" key="5">
    <source>
        <dbReference type="ARBA" id="ARBA00023295"/>
    </source>
</evidence>
<dbReference type="PANTHER" id="PTHR10353:SF36">
    <property type="entry name" value="LP05116P"/>
    <property type="match status" value="1"/>
</dbReference>
<keyword evidence="19" id="KW-1185">Reference proteome</keyword>
<evidence type="ECO:0000256" key="9">
    <source>
        <dbReference type="ARBA" id="ARBA00051414"/>
    </source>
</evidence>
<evidence type="ECO:0000256" key="13">
    <source>
        <dbReference type="ARBA" id="ARBA00068094"/>
    </source>
</evidence>
<evidence type="ECO:0000256" key="7">
    <source>
        <dbReference type="ARBA" id="ARBA00048813"/>
    </source>
</evidence>
<comment type="catalytic activity">
    <reaction evidence="1">
        <text>Hydrolysis of terminal, non-reducing beta-D-glucosyl residues with release of beta-D-glucose.</text>
        <dbReference type="EC" id="3.2.1.21"/>
    </reaction>
</comment>
<name>A0A8S3XCB0_PARAO</name>
<dbReference type="AlphaFoldDB" id="A0A8S3XCB0"/>
<evidence type="ECO:0000256" key="2">
    <source>
        <dbReference type="ARBA" id="ARBA00012657"/>
    </source>
</evidence>
<evidence type="ECO:0000256" key="1">
    <source>
        <dbReference type="ARBA" id="ARBA00000448"/>
    </source>
</evidence>
<keyword evidence="4" id="KW-0378">Hydrolase</keyword>
<feature type="transmembrane region" description="Helical" evidence="17">
    <location>
        <begin position="509"/>
        <end position="534"/>
    </location>
</feature>
<comment type="catalytic activity">
    <reaction evidence="6">
        <text>a beta-D-galactosyl-(1&lt;-&gt;1')-N-acylsphing-4-enine + H2O = an N-acylsphing-4-enine + D-galactose</text>
        <dbReference type="Rhea" id="RHEA:14297"/>
        <dbReference type="ChEBI" id="CHEBI:4139"/>
        <dbReference type="ChEBI" id="CHEBI:15377"/>
        <dbReference type="ChEBI" id="CHEBI:18390"/>
        <dbReference type="ChEBI" id="CHEBI:52639"/>
        <dbReference type="EC" id="3.2.1.46"/>
    </reaction>
    <physiologicalReaction direction="left-to-right" evidence="6">
        <dbReference type="Rhea" id="RHEA:14298"/>
    </physiologicalReaction>
</comment>
<evidence type="ECO:0000256" key="3">
    <source>
        <dbReference type="ARBA" id="ARBA00012744"/>
    </source>
</evidence>
<evidence type="ECO:0000256" key="10">
    <source>
        <dbReference type="ARBA" id="ARBA00051666"/>
    </source>
</evidence>
<evidence type="ECO:0000256" key="16">
    <source>
        <dbReference type="ARBA" id="ARBA00083229"/>
    </source>
</evidence>
<comment type="caution">
    <text evidence="18">The sequence shown here is derived from an EMBL/GenBank/DDBJ whole genome shotgun (WGS) entry which is preliminary data.</text>
</comment>
<dbReference type="EC" id="3.2.1.46" evidence="2"/>
<comment type="similarity">
    <text evidence="12">Belongs to the glycosyl hydrolase 1 family. Klotho subfamily.</text>
</comment>
<protein>
    <recommendedName>
        <fullName evidence="13">Cytosolic beta-glucosidase</fullName>
        <ecNumber evidence="3">3.2.1.21</ecNumber>
        <ecNumber evidence="2">3.2.1.46</ecNumber>
    </recommendedName>
    <alternativeName>
        <fullName evidence="14">Cytosolic galactosylceramidase</fullName>
    </alternativeName>
    <alternativeName>
        <fullName evidence="16">Cytosolic glucosylceramidase</fullName>
    </alternativeName>
    <alternativeName>
        <fullName evidence="15">Cytosolic glycosylceramidase</fullName>
    </alternativeName>
</protein>